<accession>A0A844Y0R1</accession>
<protein>
    <recommendedName>
        <fullName evidence="1">DUF7662 domain-containing protein</fullName>
    </recommendedName>
</protein>
<dbReference type="OrthoDB" id="3480230at2"/>
<evidence type="ECO:0000259" key="1">
    <source>
        <dbReference type="Pfam" id="PF24698"/>
    </source>
</evidence>
<dbReference type="Proteomes" id="UP000444185">
    <property type="component" value="Unassembled WGS sequence"/>
</dbReference>
<reference evidence="2 3" key="1">
    <citation type="submission" date="2019-12" db="EMBL/GenBank/DDBJ databases">
        <title>Genomic-based taxomic classification of the family Erythrobacteraceae.</title>
        <authorList>
            <person name="Xu L."/>
        </authorList>
    </citation>
    <scope>NUCLEOTIDE SEQUENCE [LARGE SCALE GENOMIC DNA]</scope>
    <source>
        <strain evidence="2 3">DSM 16225</strain>
    </source>
</reference>
<evidence type="ECO:0000313" key="2">
    <source>
        <dbReference type="EMBL" id="MXO50702.1"/>
    </source>
</evidence>
<evidence type="ECO:0000313" key="3">
    <source>
        <dbReference type="Proteomes" id="UP000444185"/>
    </source>
</evidence>
<dbReference type="InterPro" id="IPR056079">
    <property type="entry name" value="DUF7662"/>
</dbReference>
<gene>
    <name evidence="2" type="ORF">GRI42_05210</name>
</gene>
<sequence length="120" mass="13556">MSKKYQKLTEYLASIDDTEWEATFEQIERVLGFRLPESARQHQAWWSNQMRSQSLGWQLAGWKTTALDLENERVTLVYVAGDDPDKRSANAKPLTIQAAKDGLAAAFGVDPSQVEITIRA</sequence>
<dbReference type="EMBL" id="WTYF01000004">
    <property type="protein sequence ID" value="MXO50702.1"/>
    <property type="molecule type" value="Genomic_DNA"/>
</dbReference>
<keyword evidence="3" id="KW-1185">Reference proteome</keyword>
<organism evidence="2 3">
    <name type="scientific">Qipengyuania gaetbuli</name>
    <dbReference type="NCBI Taxonomy" id="266952"/>
    <lineage>
        <taxon>Bacteria</taxon>
        <taxon>Pseudomonadati</taxon>
        <taxon>Pseudomonadota</taxon>
        <taxon>Alphaproteobacteria</taxon>
        <taxon>Sphingomonadales</taxon>
        <taxon>Erythrobacteraceae</taxon>
        <taxon>Qipengyuania</taxon>
    </lineage>
</organism>
<dbReference type="RefSeq" id="WP_160607278.1">
    <property type="nucleotide sequence ID" value="NZ_JAHVHS010000001.1"/>
</dbReference>
<name>A0A844Y0R1_9SPHN</name>
<dbReference type="Pfam" id="PF24698">
    <property type="entry name" value="DUF7662"/>
    <property type="match status" value="1"/>
</dbReference>
<dbReference type="AlphaFoldDB" id="A0A844Y0R1"/>
<feature type="domain" description="DUF7662" evidence="1">
    <location>
        <begin position="5"/>
        <end position="75"/>
    </location>
</feature>
<comment type="caution">
    <text evidence="2">The sequence shown here is derived from an EMBL/GenBank/DDBJ whole genome shotgun (WGS) entry which is preliminary data.</text>
</comment>
<proteinExistence type="predicted"/>